<proteinExistence type="predicted"/>
<dbReference type="GO" id="GO:0046306">
    <property type="term" value="P:alkanesulfonate catabolic process"/>
    <property type="evidence" value="ECO:0007669"/>
    <property type="project" value="TreeGrafter"/>
</dbReference>
<gene>
    <name evidence="6" type="ORF">C0184_07205</name>
</gene>
<evidence type="ECO:0000256" key="4">
    <source>
        <dbReference type="ARBA" id="ARBA00023033"/>
    </source>
</evidence>
<reference evidence="6 7" key="1">
    <citation type="submission" date="2018-01" db="EMBL/GenBank/DDBJ databases">
        <title>Metagenomic assembled genomes from two thermal pools in the Uzon Caldera, Kamchatka, Russia.</title>
        <authorList>
            <person name="Wilkins L."/>
            <person name="Ettinger C."/>
        </authorList>
    </citation>
    <scope>NUCLEOTIDE SEQUENCE [LARGE SCALE GENOMIC DNA]</scope>
    <source>
        <strain evidence="6">ZAV-02</strain>
    </source>
</reference>
<evidence type="ECO:0000313" key="7">
    <source>
        <dbReference type="Proteomes" id="UP000243376"/>
    </source>
</evidence>
<feature type="non-terminal residue" evidence="6">
    <location>
        <position position="153"/>
    </location>
</feature>
<dbReference type="GO" id="GO:0008726">
    <property type="term" value="F:alkanesulfonate monooxygenase activity"/>
    <property type="evidence" value="ECO:0007669"/>
    <property type="project" value="TreeGrafter"/>
</dbReference>
<organism evidence="6 7">
    <name type="scientific">Chloroflexus aggregans</name>
    <dbReference type="NCBI Taxonomy" id="152260"/>
    <lineage>
        <taxon>Bacteria</taxon>
        <taxon>Bacillati</taxon>
        <taxon>Chloroflexota</taxon>
        <taxon>Chloroflexia</taxon>
        <taxon>Chloroflexales</taxon>
        <taxon>Chloroflexineae</taxon>
        <taxon>Chloroflexaceae</taxon>
        <taxon>Chloroflexus</taxon>
    </lineage>
</organism>
<comment type="caution">
    <text evidence="6">The sequence shown here is derived from an EMBL/GenBank/DDBJ whole genome shotgun (WGS) entry which is preliminary data.</text>
</comment>
<protein>
    <submittedName>
        <fullName evidence="6">LLM class F420-dependent oxidoreductase</fullName>
    </submittedName>
</protein>
<dbReference type="SUPFAM" id="SSF51679">
    <property type="entry name" value="Bacterial luciferase-like"/>
    <property type="match status" value="1"/>
</dbReference>
<dbReference type="InterPro" id="IPR011251">
    <property type="entry name" value="Luciferase-like_dom"/>
</dbReference>
<name>A0A2J6X630_9CHLR</name>
<accession>A0A2J6X630</accession>
<evidence type="ECO:0000256" key="1">
    <source>
        <dbReference type="ARBA" id="ARBA00022630"/>
    </source>
</evidence>
<evidence type="ECO:0000256" key="2">
    <source>
        <dbReference type="ARBA" id="ARBA00022643"/>
    </source>
</evidence>
<keyword evidence="4" id="KW-0503">Monooxygenase</keyword>
<evidence type="ECO:0000313" key="6">
    <source>
        <dbReference type="EMBL" id="PMP82174.1"/>
    </source>
</evidence>
<dbReference type="InterPro" id="IPR036661">
    <property type="entry name" value="Luciferase-like_sf"/>
</dbReference>
<dbReference type="InterPro" id="IPR050172">
    <property type="entry name" value="SsuD_RutA_monooxygenase"/>
</dbReference>
<dbReference type="AlphaFoldDB" id="A0A2J6X630"/>
<evidence type="ECO:0000256" key="3">
    <source>
        <dbReference type="ARBA" id="ARBA00023002"/>
    </source>
</evidence>
<dbReference type="PANTHER" id="PTHR42847">
    <property type="entry name" value="ALKANESULFONATE MONOOXYGENASE"/>
    <property type="match status" value="1"/>
</dbReference>
<dbReference type="PANTHER" id="PTHR42847:SF4">
    <property type="entry name" value="ALKANESULFONATE MONOOXYGENASE-RELATED"/>
    <property type="match status" value="1"/>
</dbReference>
<dbReference type="Proteomes" id="UP000243376">
    <property type="component" value="Unassembled WGS sequence"/>
</dbReference>
<keyword evidence="1" id="KW-0285">Flavoprotein</keyword>
<feature type="domain" description="Luciferase-like" evidence="5">
    <location>
        <begin position="15"/>
        <end position="153"/>
    </location>
</feature>
<sequence>MPIEIALMIEGQNRLTWPRWQRLAQAAEDLGFVGLYRSDHFTNANPPEKESLELWVSLTWLASHTKRIEFGPLVSPVSFRHPALTARMAAAVDDLAGGRLQLGLGAGWQEREHTMFGFDLLQVQERFHRFAEGLEVVTRLLRSETPITWIGEY</sequence>
<keyword evidence="3" id="KW-0560">Oxidoreductase</keyword>
<dbReference type="EMBL" id="PNIQ01000473">
    <property type="protein sequence ID" value="PMP82174.1"/>
    <property type="molecule type" value="Genomic_DNA"/>
</dbReference>
<dbReference type="Pfam" id="PF00296">
    <property type="entry name" value="Bac_luciferase"/>
    <property type="match status" value="1"/>
</dbReference>
<keyword evidence="2" id="KW-0288">FMN</keyword>
<dbReference type="Gene3D" id="3.20.20.30">
    <property type="entry name" value="Luciferase-like domain"/>
    <property type="match status" value="1"/>
</dbReference>
<evidence type="ECO:0000259" key="5">
    <source>
        <dbReference type="Pfam" id="PF00296"/>
    </source>
</evidence>